<dbReference type="Proteomes" id="UP000447434">
    <property type="component" value="Chromosome 1"/>
</dbReference>
<proteinExistence type="predicted"/>
<name>A0A6A4R8N7_LUPAL</name>
<dbReference type="Pfam" id="PF05097">
    <property type="entry name" value="DUF688"/>
    <property type="match status" value="1"/>
</dbReference>
<dbReference type="PANTHER" id="PTHR33671:SF1">
    <property type="entry name" value="DUF688 FAMILY PROTEIN"/>
    <property type="match status" value="1"/>
</dbReference>
<dbReference type="InterPro" id="IPR007789">
    <property type="entry name" value="DUF688"/>
</dbReference>
<dbReference type="OrthoDB" id="767768at2759"/>
<evidence type="ECO:0000256" key="1">
    <source>
        <dbReference type="SAM" id="MobiDB-lite"/>
    </source>
</evidence>
<organism evidence="2 3">
    <name type="scientific">Lupinus albus</name>
    <name type="common">White lupine</name>
    <name type="synonym">Lupinus termis</name>
    <dbReference type="NCBI Taxonomy" id="3870"/>
    <lineage>
        <taxon>Eukaryota</taxon>
        <taxon>Viridiplantae</taxon>
        <taxon>Streptophyta</taxon>
        <taxon>Embryophyta</taxon>
        <taxon>Tracheophyta</taxon>
        <taxon>Spermatophyta</taxon>
        <taxon>Magnoliopsida</taxon>
        <taxon>eudicotyledons</taxon>
        <taxon>Gunneridae</taxon>
        <taxon>Pentapetalae</taxon>
        <taxon>rosids</taxon>
        <taxon>fabids</taxon>
        <taxon>Fabales</taxon>
        <taxon>Fabaceae</taxon>
        <taxon>Papilionoideae</taxon>
        <taxon>50 kb inversion clade</taxon>
        <taxon>genistoids sensu lato</taxon>
        <taxon>core genistoids</taxon>
        <taxon>Genisteae</taxon>
        <taxon>Lupinus</taxon>
    </lineage>
</organism>
<gene>
    <name evidence="2" type="ORF">Lalb_Chr01g0023261</name>
</gene>
<reference evidence="3" key="1">
    <citation type="journal article" date="2020" name="Nat. Commun.">
        <title>Genome sequence of the cluster root forming white lupin.</title>
        <authorList>
            <person name="Hufnagel B."/>
            <person name="Marques A."/>
            <person name="Soriano A."/>
            <person name="Marques L."/>
            <person name="Divol F."/>
            <person name="Doumas P."/>
            <person name="Sallet E."/>
            <person name="Mancinotti D."/>
            <person name="Carrere S."/>
            <person name="Marande W."/>
            <person name="Arribat S."/>
            <person name="Keller J."/>
            <person name="Huneau C."/>
            <person name="Blein T."/>
            <person name="Aime D."/>
            <person name="Laguerre M."/>
            <person name="Taylor J."/>
            <person name="Schubert V."/>
            <person name="Nelson M."/>
            <person name="Geu-Flores F."/>
            <person name="Crespi M."/>
            <person name="Gallardo-Guerrero K."/>
            <person name="Delaux P.-M."/>
            <person name="Salse J."/>
            <person name="Berges H."/>
            <person name="Guyot R."/>
            <person name="Gouzy J."/>
            <person name="Peret B."/>
        </authorList>
    </citation>
    <scope>NUCLEOTIDE SEQUENCE [LARGE SCALE GENOMIC DNA]</scope>
    <source>
        <strain evidence="3">cv. Amiga</strain>
    </source>
</reference>
<evidence type="ECO:0000313" key="3">
    <source>
        <dbReference type="Proteomes" id="UP000447434"/>
    </source>
</evidence>
<dbReference type="AlphaFoldDB" id="A0A6A4R8N7"/>
<feature type="region of interest" description="Disordered" evidence="1">
    <location>
        <begin position="52"/>
        <end position="78"/>
    </location>
</feature>
<keyword evidence="3" id="KW-1185">Reference proteome</keyword>
<dbReference type="PANTHER" id="PTHR33671">
    <property type="entry name" value="N-METHYLTRANSFERASE, PUTATIVE (DUF688)-RELATED"/>
    <property type="match status" value="1"/>
</dbReference>
<feature type="compositionally biased region" description="Basic and acidic residues" evidence="1">
    <location>
        <begin position="60"/>
        <end position="77"/>
    </location>
</feature>
<comment type="caution">
    <text evidence="2">The sequence shown here is derived from an EMBL/GenBank/DDBJ whole genome shotgun (WGS) entry which is preliminary data.</text>
</comment>
<dbReference type="EMBL" id="WOCE01000001">
    <property type="protein sequence ID" value="KAE9622250.1"/>
    <property type="molecule type" value="Genomic_DNA"/>
</dbReference>
<protein>
    <submittedName>
        <fullName evidence="2">Uncharacterized protein</fullName>
    </submittedName>
</protein>
<sequence>MDSSKEDENLQNMDLKNPRKLNLNAPLLSTRRLGCSFVADTSCRVQNTRVPFSWEQSPGKPKDMERSNSVDDGDTPRLRLPPCRWHRLKEAVEADIDNGKQATDECIVSNTDSDLEVFGHNLIHGNFEPPVFQPTVMTDYVKQRFLEFDQDDGCDGDDDDDDKKNGVSSNATDVLSLSEALDIVQLTEKVHSESNDELRLKLAECNGDQSPAYMINRFLPDATALAASSSINFSNDFNKKMIDTASYASSSKGCCPEIFFPWCMKHKLCAIKSHILTYSKKSVQKHQHSSKHMKHCS</sequence>
<evidence type="ECO:0000313" key="2">
    <source>
        <dbReference type="EMBL" id="KAE9622250.1"/>
    </source>
</evidence>
<accession>A0A6A4R8N7</accession>